<dbReference type="InterPro" id="IPR052555">
    <property type="entry name" value="dCTP_Pyrophosphatase"/>
</dbReference>
<accession>A0A6C0F7F4</accession>
<sequence>MASLNECKMTTIKICKAKGWNDVSTPHLWMFLIEEIGELASAIRRSTNQFTDNKKINIEGEIMDVLSYMFQLAERFDVDLDLEWNKYINKNKLR</sequence>
<dbReference type="EMBL" id="MN738789">
    <property type="protein sequence ID" value="QHT37024.1"/>
    <property type="molecule type" value="Genomic_DNA"/>
</dbReference>
<dbReference type="GO" id="GO:0006253">
    <property type="term" value="P:dCTP catabolic process"/>
    <property type="evidence" value="ECO:0007669"/>
    <property type="project" value="TreeGrafter"/>
</dbReference>
<dbReference type="Pfam" id="PF03819">
    <property type="entry name" value="MazG"/>
    <property type="match status" value="1"/>
</dbReference>
<organism evidence="2">
    <name type="scientific">viral metagenome</name>
    <dbReference type="NCBI Taxonomy" id="1070528"/>
    <lineage>
        <taxon>unclassified sequences</taxon>
        <taxon>metagenomes</taxon>
        <taxon>organismal metagenomes</taxon>
    </lineage>
</organism>
<dbReference type="GO" id="GO:0047840">
    <property type="term" value="F:dCTP diphosphatase activity"/>
    <property type="evidence" value="ECO:0007669"/>
    <property type="project" value="TreeGrafter"/>
</dbReference>
<dbReference type="InterPro" id="IPR011411">
    <property type="entry name" value="MazG-related_YvdC"/>
</dbReference>
<dbReference type="PIRSF" id="PIRSF036521">
    <property type="entry name" value="UCP036521_pph"/>
    <property type="match status" value="1"/>
</dbReference>
<dbReference type="InterPro" id="IPR004518">
    <property type="entry name" value="MazG-like_dom"/>
</dbReference>
<proteinExistence type="predicted"/>
<dbReference type="PANTHER" id="PTHR46523">
    <property type="entry name" value="DCTP PYROPHOSPHATASE 1"/>
    <property type="match status" value="1"/>
</dbReference>
<protein>
    <recommendedName>
        <fullName evidence="1">NTP pyrophosphohydrolase MazG-like domain-containing protein</fullName>
    </recommendedName>
</protein>
<dbReference type="SUPFAM" id="SSF101386">
    <property type="entry name" value="all-alpha NTP pyrophosphatases"/>
    <property type="match status" value="1"/>
</dbReference>
<name>A0A6C0F7F4_9ZZZZ</name>
<dbReference type="PANTHER" id="PTHR46523:SF1">
    <property type="entry name" value="DCTP PYROPHOSPHATASE 1"/>
    <property type="match status" value="1"/>
</dbReference>
<reference evidence="2" key="1">
    <citation type="journal article" date="2020" name="Nature">
        <title>Giant virus diversity and host interactions through global metagenomics.</title>
        <authorList>
            <person name="Schulz F."/>
            <person name="Roux S."/>
            <person name="Paez-Espino D."/>
            <person name="Jungbluth S."/>
            <person name="Walsh D.A."/>
            <person name="Denef V.J."/>
            <person name="McMahon K.D."/>
            <person name="Konstantinidis K.T."/>
            <person name="Eloe-Fadrosh E.A."/>
            <person name="Kyrpides N.C."/>
            <person name="Woyke T."/>
        </authorList>
    </citation>
    <scope>NUCLEOTIDE SEQUENCE</scope>
    <source>
        <strain evidence="2">GVMAG-S-ERX555967-131</strain>
    </source>
</reference>
<dbReference type="AlphaFoldDB" id="A0A6C0F7F4"/>
<evidence type="ECO:0000313" key="2">
    <source>
        <dbReference type="EMBL" id="QHT37024.1"/>
    </source>
</evidence>
<evidence type="ECO:0000259" key="1">
    <source>
        <dbReference type="Pfam" id="PF03819"/>
    </source>
</evidence>
<dbReference type="Gene3D" id="1.10.287.1080">
    <property type="entry name" value="MazG-like"/>
    <property type="match status" value="1"/>
</dbReference>
<dbReference type="GO" id="GO:0005829">
    <property type="term" value="C:cytosol"/>
    <property type="evidence" value="ECO:0007669"/>
    <property type="project" value="TreeGrafter"/>
</dbReference>
<dbReference type="GO" id="GO:0042262">
    <property type="term" value="P:DNA protection"/>
    <property type="evidence" value="ECO:0007669"/>
    <property type="project" value="TreeGrafter"/>
</dbReference>
<feature type="domain" description="NTP pyrophosphohydrolase MazG-like" evidence="1">
    <location>
        <begin position="30"/>
        <end position="90"/>
    </location>
</feature>